<name>A0AAV4XWZ1_CAEEX</name>
<dbReference type="Proteomes" id="UP001054945">
    <property type="component" value="Unassembled WGS sequence"/>
</dbReference>
<evidence type="ECO:0000313" key="2">
    <source>
        <dbReference type="Proteomes" id="UP001054945"/>
    </source>
</evidence>
<gene>
    <name evidence="1" type="ORF">CEXT_385951</name>
</gene>
<proteinExistence type="predicted"/>
<protein>
    <submittedName>
        <fullName evidence="1">Uncharacterized protein</fullName>
    </submittedName>
</protein>
<dbReference type="EMBL" id="BPLR01000929">
    <property type="protein sequence ID" value="GIY98446.1"/>
    <property type="molecule type" value="Genomic_DNA"/>
</dbReference>
<dbReference type="AlphaFoldDB" id="A0AAV4XWZ1"/>
<keyword evidence="2" id="KW-1185">Reference proteome</keyword>
<reference evidence="1 2" key="1">
    <citation type="submission" date="2021-06" db="EMBL/GenBank/DDBJ databases">
        <title>Caerostris extrusa draft genome.</title>
        <authorList>
            <person name="Kono N."/>
            <person name="Arakawa K."/>
        </authorList>
    </citation>
    <scope>NUCLEOTIDE SEQUENCE [LARGE SCALE GENOMIC DNA]</scope>
</reference>
<sequence length="72" mass="8149">MLEGKPSTLTETTKRWPLGHQAPKKLHIVPPGLEPGTVRVIGRCDNHYIKVDITILKLANYPIKWNNVLHLS</sequence>
<organism evidence="1 2">
    <name type="scientific">Caerostris extrusa</name>
    <name type="common">Bark spider</name>
    <name type="synonym">Caerostris bankana</name>
    <dbReference type="NCBI Taxonomy" id="172846"/>
    <lineage>
        <taxon>Eukaryota</taxon>
        <taxon>Metazoa</taxon>
        <taxon>Ecdysozoa</taxon>
        <taxon>Arthropoda</taxon>
        <taxon>Chelicerata</taxon>
        <taxon>Arachnida</taxon>
        <taxon>Araneae</taxon>
        <taxon>Araneomorphae</taxon>
        <taxon>Entelegynae</taxon>
        <taxon>Araneoidea</taxon>
        <taxon>Araneidae</taxon>
        <taxon>Caerostris</taxon>
    </lineage>
</organism>
<evidence type="ECO:0000313" key="1">
    <source>
        <dbReference type="EMBL" id="GIY98446.1"/>
    </source>
</evidence>
<comment type="caution">
    <text evidence="1">The sequence shown here is derived from an EMBL/GenBank/DDBJ whole genome shotgun (WGS) entry which is preliminary data.</text>
</comment>
<accession>A0AAV4XWZ1</accession>